<reference evidence="1" key="1">
    <citation type="journal article" date="2019" name="bioRxiv">
        <title>The Genome of the Zebra Mussel, Dreissena polymorpha: A Resource for Invasive Species Research.</title>
        <authorList>
            <person name="McCartney M.A."/>
            <person name="Auch B."/>
            <person name="Kono T."/>
            <person name="Mallez S."/>
            <person name="Zhang Y."/>
            <person name="Obille A."/>
            <person name="Becker A."/>
            <person name="Abrahante J.E."/>
            <person name="Garbe J."/>
            <person name="Badalamenti J.P."/>
            <person name="Herman A."/>
            <person name="Mangelson H."/>
            <person name="Liachko I."/>
            <person name="Sullivan S."/>
            <person name="Sone E.D."/>
            <person name="Koren S."/>
            <person name="Silverstein K.A.T."/>
            <person name="Beckman K.B."/>
            <person name="Gohl D.M."/>
        </authorList>
    </citation>
    <scope>NUCLEOTIDE SEQUENCE</scope>
    <source>
        <strain evidence="1">Duluth1</strain>
        <tissue evidence="1">Whole animal</tissue>
    </source>
</reference>
<name>A0A9D4BWF8_DREPO</name>
<reference evidence="1" key="2">
    <citation type="submission" date="2020-11" db="EMBL/GenBank/DDBJ databases">
        <authorList>
            <person name="McCartney M.A."/>
            <person name="Auch B."/>
            <person name="Kono T."/>
            <person name="Mallez S."/>
            <person name="Becker A."/>
            <person name="Gohl D.M."/>
            <person name="Silverstein K.A.T."/>
            <person name="Koren S."/>
            <person name="Bechman K.B."/>
            <person name="Herman A."/>
            <person name="Abrahante J.E."/>
            <person name="Garbe J."/>
        </authorList>
    </citation>
    <scope>NUCLEOTIDE SEQUENCE</scope>
    <source>
        <strain evidence="1">Duluth1</strain>
        <tissue evidence="1">Whole animal</tissue>
    </source>
</reference>
<dbReference type="EMBL" id="JAIWYP010000014">
    <property type="protein sequence ID" value="KAH3708753.1"/>
    <property type="molecule type" value="Genomic_DNA"/>
</dbReference>
<evidence type="ECO:0000313" key="1">
    <source>
        <dbReference type="EMBL" id="KAH3708753.1"/>
    </source>
</evidence>
<dbReference type="PANTHER" id="PTHR16071:SF2">
    <property type="entry name" value="FIGNL1-INTERACTING REGULATOR OF RECOMBINATION AND MITOSIS"/>
    <property type="match status" value="1"/>
</dbReference>
<dbReference type="PANTHER" id="PTHR16071">
    <property type="entry name" value="CHROMOSOME 1 OPEN READING FRAME 112"/>
    <property type="match status" value="1"/>
</dbReference>
<sequence length="154" mass="17485">MSQASFLDSVVTWDDRQCQQNLQEALPKLAEHLQQASIIQEELGILRIICLSFLPWVDIDEAESQVFALVSEKTCDILERLSLDIGMLPKQLSCQQEIHALIELWSELLECFTSCLKFVIDKERVDVSQIHSLPHGAVQLLKGTYSHCKVIASY</sequence>
<accession>A0A9D4BWF8</accession>
<organism evidence="1 2">
    <name type="scientific">Dreissena polymorpha</name>
    <name type="common">Zebra mussel</name>
    <name type="synonym">Mytilus polymorpha</name>
    <dbReference type="NCBI Taxonomy" id="45954"/>
    <lineage>
        <taxon>Eukaryota</taxon>
        <taxon>Metazoa</taxon>
        <taxon>Spiralia</taxon>
        <taxon>Lophotrochozoa</taxon>
        <taxon>Mollusca</taxon>
        <taxon>Bivalvia</taxon>
        <taxon>Autobranchia</taxon>
        <taxon>Heteroconchia</taxon>
        <taxon>Euheterodonta</taxon>
        <taxon>Imparidentia</taxon>
        <taxon>Neoheterodontei</taxon>
        <taxon>Myida</taxon>
        <taxon>Dreissenoidea</taxon>
        <taxon>Dreissenidae</taxon>
        <taxon>Dreissena</taxon>
    </lineage>
</organism>
<gene>
    <name evidence="1" type="ORF">DPMN_068212</name>
</gene>
<dbReference type="InterPro" id="IPR027902">
    <property type="entry name" value="DUF4487"/>
</dbReference>
<evidence type="ECO:0000313" key="2">
    <source>
        <dbReference type="Proteomes" id="UP000828390"/>
    </source>
</evidence>
<dbReference type="Proteomes" id="UP000828390">
    <property type="component" value="Unassembled WGS sequence"/>
</dbReference>
<comment type="caution">
    <text evidence="1">The sequence shown here is derived from an EMBL/GenBank/DDBJ whole genome shotgun (WGS) entry which is preliminary data.</text>
</comment>
<dbReference type="AlphaFoldDB" id="A0A9D4BWF8"/>
<keyword evidence="2" id="KW-1185">Reference proteome</keyword>
<proteinExistence type="predicted"/>
<protein>
    <submittedName>
        <fullName evidence="1">Uncharacterized protein</fullName>
    </submittedName>
</protein>